<protein>
    <submittedName>
        <fullName evidence="3">Polyketide cyclase</fullName>
    </submittedName>
</protein>
<dbReference type="InterPro" id="IPR023393">
    <property type="entry name" value="START-like_dom_sf"/>
</dbReference>
<sequence>MPAPTGRVVGGTLMLTRHLPLPATEVWAALTEPARLERWIGTWTGDPAEGQVMFTMTAEGEHAPAEQMTINVCEPPQRLVLVSRVGDDWWDLELELGAATDGGTLLTFKQPGIDPTAAESVGPGWEYYLDRLVASLTGGDVAAIDFDRDYYPAMSGHYRRLG</sequence>
<dbReference type="Pfam" id="PF08327">
    <property type="entry name" value="AHSA1"/>
    <property type="match status" value="1"/>
</dbReference>
<dbReference type="AlphaFoldDB" id="A0A6I3JEU8"/>
<evidence type="ECO:0000256" key="1">
    <source>
        <dbReference type="ARBA" id="ARBA00006817"/>
    </source>
</evidence>
<dbReference type="RefSeq" id="WP_154616415.1">
    <property type="nucleotide sequence ID" value="NZ_CP053660.1"/>
</dbReference>
<evidence type="ECO:0000313" key="3">
    <source>
        <dbReference type="EMBL" id="MTB96553.1"/>
    </source>
</evidence>
<evidence type="ECO:0000259" key="2">
    <source>
        <dbReference type="Pfam" id="PF08327"/>
    </source>
</evidence>
<comment type="caution">
    <text evidence="3">The sequence shown here is derived from an EMBL/GenBank/DDBJ whole genome shotgun (WGS) entry which is preliminary data.</text>
</comment>
<dbReference type="SUPFAM" id="SSF55961">
    <property type="entry name" value="Bet v1-like"/>
    <property type="match status" value="1"/>
</dbReference>
<reference evidence="3 4" key="1">
    <citation type="submission" date="2019-10" db="EMBL/GenBank/DDBJ databases">
        <title>Nocardioides novel species isolated from the excrement of Marmot.</title>
        <authorList>
            <person name="Zhang G."/>
        </authorList>
    </citation>
    <scope>NUCLEOTIDE SEQUENCE [LARGE SCALE GENOMIC DNA]</scope>
    <source>
        <strain evidence="4">zg-579</strain>
    </source>
</reference>
<name>A0A6I3JEU8_9ACTN</name>
<dbReference type="InterPro" id="IPR013538">
    <property type="entry name" value="ASHA1/2-like_C"/>
</dbReference>
<comment type="similarity">
    <text evidence="1">Belongs to the AHA1 family.</text>
</comment>
<accession>A0A6I3JEU8</accession>
<dbReference type="Gene3D" id="3.30.530.20">
    <property type="match status" value="1"/>
</dbReference>
<evidence type="ECO:0000313" key="4">
    <source>
        <dbReference type="Proteomes" id="UP000433406"/>
    </source>
</evidence>
<keyword evidence="4" id="KW-1185">Reference proteome</keyword>
<proteinExistence type="inferred from homology"/>
<organism evidence="3 4">
    <name type="scientific">Nocardioides marmotae</name>
    <dbReference type="NCBI Taxonomy" id="2663857"/>
    <lineage>
        <taxon>Bacteria</taxon>
        <taxon>Bacillati</taxon>
        <taxon>Actinomycetota</taxon>
        <taxon>Actinomycetes</taxon>
        <taxon>Propionibacteriales</taxon>
        <taxon>Nocardioidaceae</taxon>
        <taxon>Nocardioides</taxon>
    </lineage>
</organism>
<feature type="domain" description="Activator of Hsp90 ATPase homologue 1/2-like C-terminal" evidence="2">
    <location>
        <begin position="21"/>
        <end position="135"/>
    </location>
</feature>
<dbReference type="Proteomes" id="UP000433406">
    <property type="component" value="Unassembled WGS sequence"/>
</dbReference>
<gene>
    <name evidence="3" type="ORF">GGQ22_15870</name>
</gene>
<dbReference type="EMBL" id="WLCI01000016">
    <property type="protein sequence ID" value="MTB96553.1"/>
    <property type="molecule type" value="Genomic_DNA"/>
</dbReference>